<evidence type="ECO:0000256" key="8">
    <source>
        <dbReference type="SAM" id="Phobius"/>
    </source>
</evidence>
<evidence type="ECO:0000256" key="5">
    <source>
        <dbReference type="ARBA" id="ARBA00022801"/>
    </source>
</evidence>
<keyword evidence="4 8" id="KW-0812">Transmembrane</keyword>
<dbReference type="InterPro" id="IPR026392">
    <property type="entry name" value="Exo/Archaeosortase_dom"/>
</dbReference>
<organism evidence="9 10">
    <name type="scientific">Croceibacter atlanticus (strain ATCC BAA-628 / JCM 21780 / CIP 108009 / IAM 15332 / KCTC 12090 / HTCC2559)</name>
    <dbReference type="NCBI Taxonomy" id="216432"/>
    <lineage>
        <taxon>Bacteria</taxon>
        <taxon>Pseudomonadati</taxon>
        <taxon>Bacteroidota</taxon>
        <taxon>Flavobacteriia</taxon>
        <taxon>Flavobacteriales</taxon>
        <taxon>Flavobacteriaceae</taxon>
        <taxon>Croceibacter</taxon>
    </lineage>
</organism>
<reference evidence="9 10" key="1">
    <citation type="journal article" date="2010" name="J. Bacteriol.">
        <title>The complete genome sequence of Croceibacter atlanticus HTCC2559T.</title>
        <authorList>
            <person name="Oh H.M."/>
            <person name="Kang I."/>
            <person name="Ferriera S."/>
            <person name="Giovannoni S.J."/>
            <person name="Cho J.C."/>
        </authorList>
    </citation>
    <scope>NUCLEOTIDE SEQUENCE [LARGE SCALE GENOMIC DNA]</scope>
    <source>
        <strain evidence="10">ATCC BAA-628 / HTCC2559 / KCTC 12090</strain>
    </source>
</reference>
<comment type="subcellular location">
    <subcellularLocation>
        <location evidence="1">Cell membrane</location>
        <topology evidence="1">Multi-pass membrane protein</topology>
    </subcellularLocation>
</comment>
<dbReference type="NCBIfam" id="TIGR04128">
    <property type="entry name" value="exoso_Fjoh_1448"/>
    <property type="match status" value="1"/>
</dbReference>
<feature type="transmembrane region" description="Helical" evidence="8">
    <location>
        <begin position="138"/>
        <end position="164"/>
    </location>
</feature>
<evidence type="ECO:0000256" key="3">
    <source>
        <dbReference type="ARBA" id="ARBA00022670"/>
    </source>
</evidence>
<keyword evidence="7 8" id="KW-0472">Membrane</keyword>
<evidence type="ECO:0000256" key="6">
    <source>
        <dbReference type="ARBA" id="ARBA00022989"/>
    </source>
</evidence>
<evidence type="ECO:0000256" key="2">
    <source>
        <dbReference type="ARBA" id="ARBA00022475"/>
    </source>
</evidence>
<dbReference type="GO" id="GO:0008233">
    <property type="term" value="F:peptidase activity"/>
    <property type="evidence" value="ECO:0007669"/>
    <property type="project" value="UniProtKB-KW"/>
</dbReference>
<evidence type="ECO:0000256" key="4">
    <source>
        <dbReference type="ARBA" id="ARBA00022692"/>
    </source>
</evidence>
<dbReference type="InterPro" id="IPR019127">
    <property type="entry name" value="Exosortase"/>
</dbReference>
<proteinExistence type="predicted"/>
<evidence type="ECO:0000256" key="7">
    <source>
        <dbReference type="ARBA" id="ARBA00023136"/>
    </source>
</evidence>
<evidence type="ECO:0000256" key="1">
    <source>
        <dbReference type="ARBA" id="ARBA00004651"/>
    </source>
</evidence>
<name>A3U4N1_CROAH</name>
<dbReference type="GO" id="GO:0006508">
    <property type="term" value="P:proteolysis"/>
    <property type="evidence" value="ECO:0007669"/>
    <property type="project" value="UniProtKB-KW"/>
</dbReference>
<keyword evidence="5" id="KW-0378">Hydrolase</keyword>
<keyword evidence="3" id="KW-0645">Protease</keyword>
<keyword evidence="10" id="KW-1185">Reference proteome</keyword>
<feature type="transmembrane region" description="Helical" evidence="8">
    <location>
        <begin position="106"/>
        <end position="131"/>
    </location>
</feature>
<dbReference type="KEGG" id="cat:CA2559_00545"/>
<dbReference type="EMBL" id="CP002046">
    <property type="protein sequence ID" value="EAP87198.1"/>
    <property type="molecule type" value="Genomic_DNA"/>
</dbReference>
<keyword evidence="6 8" id="KW-1133">Transmembrane helix</keyword>
<protein>
    <recommendedName>
        <fullName evidence="11">Exosortase family protein XrtF</fullName>
    </recommendedName>
</protein>
<dbReference type="InterPro" id="IPR026323">
    <property type="entry name" value="Exosortase-related_prot_XrtF"/>
</dbReference>
<dbReference type="Pfam" id="PF09721">
    <property type="entry name" value="Exosortase_EpsH"/>
    <property type="match status" value="1"/>
</dbReference>
<keyword evidence="2" id="KW-1003">Cell membrane</keyword>
<dbReference type="GO" id="GO:0005886">
    <property type="term" value="C:plasma membrane"/>
    <property type="evidence" value="ECO:0007669"/>
    <property type="project" value="UniProtKB-SubCell"/>
</dbReference>
<dbReference type="STRING" id="216432.CA2559_00545"/>
<evidence type="ECO:0000313" key="9">
    <source>
        <dbReference type="EMBL" id="EAP87198.1"/>
    </source>
</evidence>
<feature type="transmembrane region" description="Helical" evidence="8">
    <location>
        <begin position="176"/>
        <end position="194"/>
    </location>
</feature>
<evidence type="ECO:0008006" key="11">
    <source>
        <dbReference type="Google" id="ProtNLM"/>
    </source>
</evidence>
<accession>A3U4N1</accession>
<dbReference type="NCBIfam" id="TIGR04178">
    <property type="entry name" value="exo_archaeo"/>
    <property type="match status" value="1"/>
</dbReference>
<gene>
    <name evidence="9" type="ordered locus">CA2559_00545</name>
</gene>
<dbReference type="AlphaFoldDB" id="A3U4N1"/>
<evidence type="ECO:0000313" key="10">
    <source>
        <dbReference type="Proteomes" id="UP000002297"/>
    </source>
</evidence>
<dbReference type="Proteomes" id="UP000002297">
    <property type="component" value="Chromosome"/>
</dbReference>
<dbReference type="HOGENOM" id="CLU_104228_0_0_10"/>
<feature type="transmembrane region" description="Helical" evidence="8">
    <location>
        <begin position="33"/>
        <end position="54"/>
    </location>
</feature>
<sequence>MSNIFVETDVLICNNYVLICDTMRELFGKYKSVIRFILTFLGSYFLLALVYQGYLKFGASDVYYPDYITHLVAQQSEAVINAFGYESVVEPHPDEASMKLYINGNYLARVVEGCNAISVMILFVAFIIAFFDTWKSTLLYILAGTALIYGLNIFRIAFLCIGIFEYPEQYHLLHGILFPLVIYGIVFLLWLVWVNRFSRKKVNT</sequence>
<dbReference type="eggNOG" id="COG4083">
    <property type="taxonomic scope" value="Bacteria"/>
</dbReference>